<keyword evidence="3 6" id="KW-0547">Nucleotide-binding</keyword>
<comment type="catalytic activity">
    <reaction evidence="5 6">
        <text>cytidine(34) in tRNA(Ile2) + L-lysine + ATP = lysidine(34) in tRNA(Ile2) + AMP + diphosphate + H(+)</text>
        <dbReference type="Rhea" id="RHEA:43744"/>
        <dbReference type="Rhea" id="RHEA-COMP:10625"/>
        <dbReference type="Rhea" id="RHEA-COMP:10670"/>
        <dbReference type="ChEBI" id="CHEBI:15378"/>
        <dbReference type="ChEBI" id="CHEBI:30616"/>
        <dbReference type="ChEBI" id="CHEBI:32551"/>
        <dbReference type="ChEBI" id="CHEBI:33019"/>
        <dbReference type="ChEBI" id="CHEBI:82748"/>
        <dbReference type="ChEBI" id="CHEBI:83665"/>
        <dbReference type="ChEBI" id="CHEBI:456215"/>
        <dbReference type="EC" id="6.3.4.19"/>
    </reaction>
</comment>
<dbReference type="GO" id="GO:0032267">
    <property type="term" value="F:tRNA(Ile)-lysidine synthase activity"/>
    <property type="evidence" value="ECO:0007669"/>
    <property type="project" value="UniProtKB-EC"/>
</dbReference>
<evidence type="ECO:0000313" key="8">
    <source>
        <dbReference type="EMBL" id="MCL6679742.1"/>
    </source>
</evidence>
<gene>
    <name evidence="6 8" type="primary">tilS</name>
    <name evidence="8" type="ORF">LZ519_10520</name>
</gene>
<evidence type="ECO:0000256" key="1">
    <source>
        <dbReference type="ARBA" id="ARBA00022598"/>
    </source>
</evidence>
<dbReference type="NCBIfam" id="TIGR02432">
    <property type="entry name" value="lysidine_TilS_N"/>
    <property type="match status" value="1"/>
</dbReference>
<dbReference type="HAMAP" id="MF_01161">
    <property type="entry name" value="tRNA_Ile_lys_synt"/>
    <property type="match status" value="1"/>
</dbReference>
<comment type="similarity">
    <text evidence="6">Belongs to the tRNA(Ile)-lysidine synthase family.</text>
</comment>
<protein>
    <recommendedName>
        <fullName evidence="6">tRNA(Ile)-lysidine synthase</fullName>
        <ecNumber evidence="6">6.3.4.19</ecNumber>
    </recommendedName>
    <alternativeName>
        <fullName evidence="6">tRNA(Ile)-2-lysyl-cytidine synthase</fullName>
    </alternativeName>
    <alternativeName>
        <fullName evidence="6">tRNA(Ile)-lysidine synthetase</fullName>
    </alternativeName>
</protein>
<proteinExistence type="inferred from homology"/>
<reference evidence="8" key="1">
    <citation type="submission" date="2022-05" db="EMBL/GenBank/DDBJ databases">
        <authorList>
            <person name="Jo J.-H."/>
            <person name="Im W.-T."/>
        </authorList>
    </citation>
    <scope>NUCLEOTIDE SEQUENCE</scope>
    <source>
        <strain evidence="8">RG327</strain>
    </source>
</reference>
<evidence type="ECO:0000256" key="3">
    <source>
        <dbReference type="ARBA" id="ARBA00022741"/>
    </source>
</evidence>
<evidence type="ECO:0000256" key="5">
    <source>
        <dbReference type="ARBA" id="ARBA00048539"/>
    </source>
</evidence>
<comment type="domain">
    <text evidence="6">The N-terminal region contains the highly conserved SGGXDS motif, predicted to be a P-loop motif involved in ATP binding.</text>
</comment>
<feature type="domain" description="tRNA(Ile)-lysidine/2-thiocytidine synthase N-terminal" evidence="7">
    <location>
        <begin position="29"/>
        <end position="208"/>
    </location>
</feature>
<dbReference type="Gene3D" id="3.40.50.620">
    <property type="entry name" value="HUPs"/>
    <property type="match status" value="1"/>
</dbReference>
<dbReference type="EMBL" id="JAMGBC010000001">
    <property type="protein sequence ID" value="MCL6679742.1"/>
    <property type="molecule type" value="Genomic_DNA"/>
</dbReference>
<keyword evidence="6" id="KW-0963">Cytoplasm</keyword>
<keyword evidence="4 6" id="KW-0067">ATP-binding</keyword>
<keyword evidence="2 6" id="KW-0819">tRNA processing</keyword>
<evidence type="ECO:0000256" key="2">
    <source>
        <dbReference type="ARBA" id="ARBA00022694"/>
    </source>
</evidence>
<dbReference type="PANTHER" id="PTHR43033">
    <property type="entry name" value="TRNA(ILE)-LYSIDINE SYNTHASE-RELATED"/>
    <property type="match status" value="1"/>
</dbReference>
<comment type="subcellular location">
    <subcellularLocation>
        <location evidence="6">Cytoplasm</location>
    </subcellularLocation>
</comment>
<evidence type="ECO:0000256" key="4">
    <source>
        <dbReference type="ARBA" id="ARBA00022840"/>
    </source>
</evidence>
<organism evidence="8 9">
    <name type="scientific">Sphingomonas anseongensis</name>
    <dbReference type="NCBI Taxonomy" id="2908207"/>
    <lineage>
        <taxon>Bacteria</taxon>
        <taxon>Pseudomonadati</taxon>
        <taxon>Pseudomonadota</taxon>
        <taxon>Alphaproteobacteria</taxon>
        <taxon>Sphingomonadales</taxon>
        <taxon>Sphingomonadaceae</taxon>
        <taxon>Sphingomonas</taxon>
    </lineage>
</organism>
<sequence length="328" mass="35383">MTPAAPDPALVGRFAAGLDRLHPAGEKLGLAVSGGPDSLAMLVLAAAARPGLVEAATVDHALRPEARDEAEMVAHVSGALGVPHSTLTVQWKATPATGLQERARDERYRLLDGWAVERHLNTVATAHHLDDQVETLLMRLNRGAGARGLAGMRADAKLPTPGSKIRLVRPLLEWRRSELEELCRSAGLVPAQDPSNADERFERVRVRRGIAGADWVDAEGIARSADYLGRADDALEWAADLEWQTQVSARKQSIAYRPSGPAEIRRRIVARCVERLASEGRGNLLRGRELDQLVGALTNGGKATLRGVVCSGGEQWSFAPAPERRQAD</sequence>
<dbReference type="InterPro" id="IPR012795">
    <property type="entry name" value="tRNA_Ile_lys_synt_N"/>
</dbReference>
<dbReference type="InterPro" id="IPR011063">
    <property type="entry name" value="TilS/TtcA_N"/>
</dbReference>
<evidence type="ECO:0000313" key="9">
    <source>
        <dbReference type="Proteomes" id="UP001165343"/>
    </source>
</evidence>
<evidence type="ECO:0000259" key="7">
    <source>
        <dbReference type="Pfam" id="PF01171"/>
    </source>
</evidence>
<name>A0ABT0RHJ5_9SPHN</name>
<dbReference type="Proteomes" id="UP001165343">
    <property type="component" value="Unassembled WGS sequence"/>
</dbReference>
<dbReference type="SUPFAM" id="SSF52402">
    <property type="entry name" value="Adenine nucleotide alpha hydrolases-like"/>
    <property type="match status" value="1"/>
</dbReference>
<dbReference type="RefSeq" id="WP_249868624.1">
    <property type="nucleotide sequence ID" value="NZ_JAMGBC010000001.1"/>
</dbReference>
<keyword evidence="9" id="KW-1185">Reference proteome</keyword>
<dbReference type="Pfam" id="PF01171">
    <property type="entry name" value="ATP_bind_3"/>
    <property type="match status" value="1"/>
</dbReference>
<feature type="binding site" evidence="6">
    <location>
        <begin position="33"/>
        <end position="38"/>
    </location>
    <ligand>
        <name>ATP</name>
        <dbReference type="ChEBI" id="CHEBI:30616"/>
    </ligand>
</feature>
<dbReference type="PANTHER" id="PTHR43033:SF5">
    <property type="entry name" value="TRNA(ILE)-LYSIDINE SYNTHETASE"/>
    <property type="match status" value="1"/>
</dbReference>
<dbReference type="CDD" id="cd01992">
    <property type="entry name" value="TilS_N"/>
    <property type="match status" value="1"/>
</dbReference>
<comment type="caution">
    <text evidence="8">The sequence shown here is derived from an EMBL/GenBank/DDBJ whole genome shotgun (WGS) entry which is preliminary data.</text>
</comment>
<keyword evidence="1 6" id="KW-0436">Ligase</keyword>
<dbReference type="EC" id="6.3.4.19" evidence="6"/>
<dbReference type="InterPro" id="IPR014729">
    <property type="entry name" value="Rossmann-like_a/b/a_fold"/>
</dbReference>
<dbReference type="InterPro" id="IPR012094">
    <property type="entry name" value="tRNA_Ile_lys_synt"/>
</dbReference>
<comment type="function">
    <text evidence="6">Ligates lysine onto the cytidine present at position 34 of the AUA codon-specific tRNA(Ile) that contains the anticodon CAU, in an ATP-dependent manner. Cytidine is converted to lysidine, thus changing the amino acid specificity of the tRNA from methionine to isoleucine.</text>
</comment>
<evidence type="ECO:0000256" key="6">
    <source>
        <dbReference type="HAMAP-Rule" id="MF_01161"/>
    </source>
</evidence>
<accession>A0ABT0RHJ5</accession>